<protein>
    <recommendedName>
        <fullName evidence="5">Translation initiation factor 3 N-terminal domain-containing protein</fullName>
    </recommendedName>
</protein>
<gene>
    <name evidence="4" type="primary">ORF201173</name>
</gene>
<evidence type="ECO:0000256" key="1">
    <source>
        <dbReference type="ARBA" id="ARBA00005439"/>
    </source>
</evidence>
<evidence type="ECO:0008006" key="5">
    <source>
        <dbReference type="Google" id="ProtNLM"/>
    </source>
</evidence>
<name>A0A0B7BNP3_9EUPU</name>
<keyword evidence="2" id="KW-0396">Initiation factor</keyword>
<sequence>MASFIAHALRSTIGRAHCAQSSLLASYRIKSKASNVTYFVRFAHAQKCLKLSQVLKNAQINFISPVQLKICFGFWKSFSSKHGQSLSNESSNSQEVRPTTFMGYDKCLLFDTNDVQISQLTFAEAQVLAEKQNCRLVYISKDINGILNFKLQKYADVFETVMNKVTSQVKTENSKPKMKKSHIKEFNIRTTISDHDLTVALNKIRPLLEKGKQLLIIINTPAKASKDHKTVNMLLDKFTEDFNNIATIRQNSSKNNITHISLLPKEKV</sequence>
<dbReference type="EMBL" id="HACG01047642">
    <property type="protein sequence ID" value="CEK94507.1"/>
    <property type="molecule type" value="Transcribed_RNA"/>
</dbReference>
<evidence type="ECO:0000256" key="3">
    <source>
        <dbReference type="ARBA" id="ARBA00022917"/>
    </source>
</evidence>
<dbReference type="InterPro" id="IPR001288">
    <property type="entry name" value="Translation_initiation_fac_3"/>
</dbReference>
<dbReference type="GO" id="GO:0032790">
    <property type="term" value="P:ribosome disassembly"/>
    <property type="evidence" value="ECO:0007669"/>
    <property type="project" value="TreeGrafter"/>
</dbReference>
<dbReference type="AlphaFoldDB" id="A0A0B7BNP3"/>
<dbReference type="Gene3D" id="3.30.110.10">
    <property type="entry name" value="Translation initiation factor 3 (IF-3), C-terminal domain"/>
    <property type="match status" value="1"/>
</dbReference>
<organism evidence="4">
    <name type="scientific">Arion vulgaris</name>
    <dbReference type="NCBI Taxonomy" id="1028688"/>
    <lineage>
        <taxon>Eukaryota</taxon>
        <taxon>Metazoa</taxon>
        <taxon>Spiralia</taxon>
        <taxon>Lophotrochozoa</taxon>
        <taxon>Mollusca</taxon>
        <taxon>Gastropoda</taxon>
        <taxon>Heterobranchia</taxon>
        <taxon>Euthyneura</taxon>
        <taxon>Panpulmonata</taxon>
        <taxon>Eupulmonata</taxon>
        <taxon>Stylommatophora</taxon>
        <taxon>Helicina</taxon>
        <taxon>Arionoidea</taxon>
        <taxon>Arionidae</taxon>
        <taxon>Arion</taxon>
    </lineage>
</organism>
<comment type="similarity">
    <text evidence="1">Belongs to the IF-3 family.</text>
</comment>
<keyword evidence="3" id="KW-0648">Protein biosynthesis</keyword>
<dbReference type="SUPFAM" id="SSF55200">
    <property type="entry name" value="Translation initiation factor IF3, C-terminal domain"/>
    <property type="match status" value="1"/>
</dbReference>
<dbReference type="GO" id="GO:0003743">
    <property type="term" value="F:translation initiation factor activity"/>
    <property type="evidence" value="ECO:0007669"/>
    <property type="project" value="UniProtKB-KW"/>
</dbReference>
<evidence type="ECO:0000256" key="2">
    <source>
        <dbReference type="ARBA" id="ARBA00022540"/>
    </source>
</evidence>
<evidence type="ECO:0000313" key="4">
    <source>
        <dbReference type="EMBL" id="CEK94507.1"/>
    </source>
</evidence>
<reference evidence="4" key="1">
    <citation type="submission" date="2014-12" db="EMBL/GenBank/DDBJ databases">
        <title>Insight into the proteome of Arion vulgaris.</title>
        <authorList>
            <person name="Aradska J."/>
            <person name="Bulat T."/>
            <person name="Smidak R."/>
            <person name="Sarate P."/>
            <person name="Gangsoo J."/>
            <person name="Sialana F."/>
            <person name="Bilban M."/>
            <person name="Lubec G."/>
        </authorList>
    </citation>
    <scope>NUCLEOTIDE SEQUENCE</scope>
    <source>
        <tissue evidence="4">Skin</tissue>
    </source>
</reference>
<dbReference type="PANTHER" id="PTHR10938:SF0">
    <property type="entry name" value="TRANSLATION INITIATION FACTOR IF-3, MITOCHONDRIAL"/>
    <property type="match status" value="1"/>
</dbReference>
<proteinExistence type="inferred from homology"/>
<dbReference type="GO" id="GO:0043022">
    <property type="term" value="F:ribosome binding"/>
    <property type="evidence" value="ECO:0007669"/>
    <property type="project" value="TreeGrafter"/>
</dbReference>
<dbReference type="InterPro" id="IPR036788">
    <property type="entry name" value="T_IF-3_C_sf"/>
</dbReference>
<accession>A0A0B7BNP3</accession>
<dbReference type="PANTHER" id="PTHR10938">
    <property type="entry name" value="TRANSLATION INITIATION FACTOR IF-3"/>
    <property type="match status" value="1"/>
</dbReference>